<evidence type="ECO:0000313" key="3">
    <source>
        <dbReference type="Proteomes" id="UP000004814"/>
    </source>
</evidence>
<dbReference type="Proteomes" id="UP000004814">
    <property type="component" value="Unassembled WGS sequence"/>
</dbReference>
<evidence type="ECO:0000313" key="2">
    <source>
        <dbReference type="EMBL" id="EDT37241.1"/>
    </source>
</evidence>
<gene>
    <name evidence="2" type="ORF">BamMEX5DRAFT_6981</name>
</gene>
<dbReference type="EMBL" id="ABLK01000545">
    <property type="protein sequence ID" value="EDT37241.1"/>
    <property type="molecule type" value="Genomic_DNA"/>
</dbReference>
<comment type="caution">
    <text evidence="2">The sequence shown here is derived from an EMBL/GenBank/DDBJ whole genome shotgun (WGS) entry which is preliminary data.</text>
</comment>
<reference evidence="2 3" key="1">
    <citation type="submission" date="2008-03" db="EMBL/GenBank/DDBJ databases">
        <title>Sequencing of the draft genome and assembly of Burkholderia ambifaria MEX-5.</title>
        <authorList>
            <consortium name="US DOE Joint Genome Institute (JGI-PGF)"/>
            <person name="Copeland A."/>
            <person name="Lucas S."/>
            <person name="Lapidus A."/>
            <person name="Glavina del Rio T."/>
            <person name="Dalin E."/>
            <person name="Tice H."/>
            <person name="Bruce D."/>
            <person name="Goodwin L."/>
            <person name="Pitluck S."/>
            <person name="Larimer F."/>
            <person name="Land M.L."/>
            <person name="Hauser L."/>
            <person name="Tiedje J."/>
            <person name="Richardson P."/>
        </authorList>
    </citation>
    <scope>NUCLEOTIDE SEQUENCE [LARGE SCALE GENOMIC DNA]</scope>
    <source>
        <strain evidence="2 3">MEX-5</strain>
    </source>
</reference>
<feature type="region of interest" description="Disordered" evidence="1">
    <location>
        <begin position="214"/>
        <end position="239"/>
    </location>
</feature>
<feature type="compositionally biased region" description="Basic and acidic residues" evidence="1">
    <location>
        <begin position="227"/>
        <end position="239"/>
    </location>
</feature>
<dbReference type="AlphaFoldDB" id="B1TGR5"/>
<feature type="region of interest" description="Disordered" evidence="1">
    <location>
        <begin position="1"/>
        <end position="34"/>
    </location>
</feature>
<protein>
    <submittedName>
        <fullName evidence="2">Uncharacterized protein</fullName>
    </submittedName>
</protein>
<sequence>MVDHAAGRRERGQARNERPRQRFAAGHERVARQHVGRHARVEQRLQMARHDLQHADVAAAHFLREQIRIERARGRQQVQRAARAQCAEQRRVAEVRGHGGHHRERRVRREREFVEHPLHVIGQCAVRHDDALRRAGRAGRIDQIGTLLRMRCDAHAGRMGERRVLRERVDVERLGVDAGRPRGHIRDERPACAAIGGRGRQARGRLCRVEQHGQRAGLQRAEQADDEAGRPLDTDDDGRFGRHALQLQRMRDAVRRVVEFGERQRRRRIGQRDAMRIGGRLPRECGDDVRVFDTQRTAVARLARRR</sequence>
<dbReference type="AntiFam" id="ANF00178">
    <property type="entry name" value="Shadow ORF (opposite dhbF)"/>
</dbReference>
<feature type="compositionally biased region" description="Basic and acidic residues" evidence="1">
    <location>
        <begin position="1"/>
        <end position="31"/>
    </location>
</feature>
<proteinExistence type="predicted"/>
<evidence type="ECO:0000256" key="1">
    <source>
        <dbReference type="SAM" id="MobiDB-lite"/>
    </source>
</evidence>
<organism evidence="2 3">
    <name type="scientific">Burkholderia ambifaria MEX-5</name>
    <dbReference type="NCBI Taxonomy" id="396597"/>
    <lineage>
        <taxon>Bacteria</taxon>
        <taxon>Pseudomonadati</taxon>
        <taxon>Pseudomonadota</taxon>
        <taxon>Betaproteobacteria</taxon>
        <taxon>Burkholderiales</taxon>
        <taxon>Burkholderiaceae</taxon>
        <taxon>Burkholderia</taxon>
        <taxon>Burkholderia cepacia complex</taxon>
    </lineage>
</organism>
<name>B1TGR5_9BURK</name>
<accession>B1TGR5</accession>